<gene>
    <name evidence="4" type="ORF">FISHEDRAFT_48740</name>
</gene>
<keyword evidence="2" id="KW-1133">Transmembrane helix</keyword>
<dbReference type="InterPro" id="IPR040202">
    <property type="entry name" value="Brl1/Brr6"/>
</dbReference>
<feature type="region of interest" description="Disordered" evidence="1">
    <location>
        <begin position="102"/>
        <end position="168"/>
    </location>
</feature>
<reference evidence="4 5" key="1">
    <citation type="journal article" date="2015" name="Fungal Genet. Biol.">
        <title>Evolution of novel wood decay mechanisms in Agaricales revealed by the genome sequences of Fistulina hepatica and Cylindrobasidium torrendii.</title>
        <authorList>
            <person name="Floudas D."/>
            <person name="Held B.W."/>
            <person name="Riley R."/>
            <person name="Nagy L.G."/>
            <person name="Koehler G."/>
            <person name="Ransdell A.S."/>
            <person name="Younus H."/>
            <person name="Chow J."/>
            <person name="Chiniquy J."/>
            <person name="Lipzen A."/>
            <person name="Tritt A."/>
            <person name="Sun H."/>
            <person name="Haridas S."/>
            <person name="LaButti K."/>
            <person name="Ohm R.A."/>
            <person name="Kues U."/>
            <person name="Blanchette R.A."/>
            <person name="Grigoriev I.V."/>
            <person name="Minto R.E."/>
            <person name="Hibbett D.S."/>
        </authorList>
    </citation>
    <scope>NUCLEOTIDE SEQUENCE [LARGE SCALE GENOMIC DNA]</scope>
    <source>
        <strain evidence="4 5">ATCC 64428</strain>
    </source>
</reference>
<feature type="transmembrane region" description="Helical" evidence="2">
    <location>
        <begin position="301"/>
        <end position="322"/>
    </location>
</feature>
<organism evidence="4 5">
    <name type="scientific">Fistulina hepatica ATCC 64428</name>
    <dbReference type="NCBI Taxonomy" id="1128425"/>
    <lineage>
        <taxon>Eukaryota</taxon>
        <taxon>Fungi</taxon>
        <taxon>Dikarya</taxon>
        <taxon>Basidiomycota</taxon>
        <taxon>Agaricomycotina</taxon>
        <taxon>Agaricomycetes</taxon>
        <taxon>Agaricomycetidae</taxon>
        <taxon>Agaricales</taxon>
        <taxon>Fistulinaceae</taxon>
        <taxon>Fistulina</taxon>
    </lineage>
</organism>
<feature type="region of interest" description="Disordered" evidence="1">
    <location>
        <begin position="1"/>
        <end position="49"/>
    </location>
</feature>
<dbReference type="GO" id="GO:0006998">
    <property type="term" value="P:nuclear envelope organization"/>
    <property type="evidence" value="ECO:0007669"/>
    <property type="project" value="InterPro"/>
</dbReference>
<keyword evidence="2" id="KW-0472">Membrane</keyword>
<evidence type="ECO:0000313" key="5">
    <source>
        <dbReference type="Proteomes" id="UP000054144"/>
    </source>
</evidence>
<keyword evidence="2" id="KW-0812">Transmembrane</keyword>
<evidence type="ECO:0000256" key="2">
    <source>
        <dbReference type="SAM" id="Phobius"/>
    </source>
</evidence>
<dbReference type="EMBL" id="KN882046">
    <property type="protein sequence ID" value="KIY45703.1"/>
    <property type="molecule type" value="Genomic_DNA"/>
</dbReference>
<dbReference type="GO" id="GO:0055088">
    <property type="term" value="P:lipid homeostasis"/>
    <property type="evidence" value="ECO:0007669"/>
    <property type="project" value="InterPro"/>
</dbReference>
<name>A0A0D7A4F7_9AGAR</name>
<dbReference type="Pfam" id="PF10104">
    <property type="entry name" value="Brr6_like_C_C"/>
    <property type="match status" value="1"/>
</dbReference>
<sequence>MDSYRGRSTEAPMDFQFTSRPSTTPAWATPDRKRNHDQVAAASSAFQSTPRAPAFGSNLNVPFIFQAPNIEPAAQPWTPPPKFNAAQAFRQEVDIPEVTMKDASPVSAPKPEDRRREERVGRPVASGALRRVYNSRQRRAREARAANEAIDDSEGEDESPEKAAPLPRRTSTHYTLNMPAAAPPRVELSHTLHGYLQFAFNLALTGIVVYLIFLVLISLQRDVEHRIAEYSLDTIQEIGLCAAQFKANCGHLMVPAMASQCGRWETCMNRDPTKIGRTRVAAEMLAEVVNAFVEPITWKTLAFTLVTLGSLTLLVNALLSYYRTAPAQGPPALQTPYNYLPPSSGGFAPPHVAGYLAPPSGQSWGAWKQTDEAEELPARRRRLEDGAAAKVK</sequence>
<feature type="compositionally biased region" description="Acidic residues" evidence="1">
    <location>
        <begin position="149"/>
        <end position="159"/>
    </location>
</feature>
<protein>
    <recommendedName>
        <fullName evidence="3">Brl1/Brr6 domain-containing protein</fullName>
    </recommendedName>
</protein>
<dbReference type="PANTHER" id="PTHR28136:SF1">
    <property type="entry name" value="NUCLEUS EXPORT PROTEIN BRL1"/>
    <property type="match status" value="1"/>
</dbReference>
<accession>A0A0D7A4F7</accession>
<feature type="domain" description="Brl1/Brr6" evidence="3">
    <location>
        <begin position="192"/>
        <end position="323"/>
    </location>
</feature>
<feature type="compositionally biased region" description="Basic and acidic residues" evidence="1">
    <location>
        <begin position="376"/>
        <end position="392"/>
    </location>
</feature>
<dbReference type="InterPro" id="IPR018767">
    <property type="entry name" value="Brl1/Brr6_dom"/>
</dbReference>
<dbReference type="GO" id="GO:0031965">
    <property type="term" value="C:nuclear membrane"/>
    <property type="evidence" value="ECO:0007669"/>
    <property type="project" value="InterPro"/>
</dbReference>
<dbReference type="PANTHER" id="PTHR28136">
    <property type="entry name" value="NUCLEUS EXPORT PROTEIN BRR6"/>
    <property type="match status" value="1"/>
</dbReference>
<keyword evidence="5" id="KW-1185">Reference proteome</keyword>
<feature type="compositionally biased region" description="Polar residues" evidence="1">
    <location>
        <begin position="16"/>
        <end position="26"/>
    </location>
</feature>
<dbReference type="AlphaFoldDB" id="A0A0D7A4F7"/>
<evidence type="ECO:0000259" key="3">
    <source>
        <dbReference type="SMART" id="SM01042"/>
    </source>
</evidence>
<feature type="region of interest" description="Disordered" evidence="1">
    <location>
        <begin position="363"/>
        <end position="392"/>
    </location>
</feature>
<dbReference type="Proteomes" id="UP000054144">
    <property type="component" value="Unassembled WGS sequence"/>
</dbReference>
<evidence type="ECO:0000313" key="4">
    <source>
        <dbReference type="EMBL" id="KIY45703.1"/>
    </source>
</evidence>
<proteinExistence type="predicted"/>
<dbReference type="OrthoDB" id="5961at2759"/>
<evidence type="ECO:0000256" key="1">
    <source>
        <dbReference type="SAM" id="MobiDB-lite"/>
    </source>
</evidence>
<dbReference type="SMART" id="SM01042">
    <property type="entry name" value="Brr6_like_C_C"/>
    <property type="match status" value="1"/>
</dbReference>
<feature type="transmembrane region" description="Helical" evidence="2">
    <location>
        <begin position="195"/>
        <end position="217"/>
    </location>
</feature>
<feature type="compositionally biased region" description="Basic and acidic residues" evidence="1">
    <location>
        <begin position="110"/>
        <end position="121"/>
    </location>
</feature>